<feature type="chain" id="PRO_5028896573" description="Lipoprotein" evidence="2">
    <location>
        <begin position="23"/>
        <end position="99"/>
    </location>
</feature>
<accession>A0A7H0VJB7</accession>
<dbReference type="KEGG" id="chyd:H4K34_08215"/>
<keyword evidence="1" id="KW-1133">Transmembrane helix</keyword>
<sequence>MKTKSLQIIALGLIILSLSSCAPSGFEEEPAGFFYGLWHGFIIFFSTLGKIFDRDIGIHALNNTGWPYWLGFLIGLSSAIGGGSRAASHKKRKARRAEN</sequence>
<organism evidence="3 4">
    <name type="scientific">Croceimicrobium hydrocarbonivorans</name>
    <dbReference type="NCBI Taxonomy" id="2761580"/>
    <lineage>
        <taxon>Bacteria</taxon>
        <taxon>Pseudomonadati</taxon>
        <taxon>Bacteroidota</taxon>
        <taxon>Flavobacteriia</taxon>
        <taxon>Flavobacteriales</taxon>
        <taxon>Owenweeksiaceae</taxon>
        <taxon>Croceimicrobium</taxon>
    </lineage>
</organism>
<dbReference type="EMBL" id="CP060139">
    <property type="protein sequence ID" value="QNR25815.1"/>
    <property type="molecule type" value="Genomic_DNA"/>
</dbReference>
<feature type="signal peptide" evidence="2">
    <location>
        <begin position="1"/>
        <end position="22"/>
    </location>
</feature>
<evidence type="ECO:0000256" key="2">
    <source>
        <dbReference type="SAM" id="SignalP"/>
    </source>
</evidence>
<keyword evidence="4" id="KW-1185">Reference proteome</keyword>
<feature type="transmembrane region" description="Helical" evidence="1">
    <location>
        <begin position="68"/>
        <end position="87"/>
    </location>
</feature>
<keyword evidence="1" id="KW-0812">Transmembrane</keyword>
<evidence type="ECO:0000256" key="1">
    <source>
        <dbReference type="SAM" id="Phobius"/>
    </source>
</evidence>
<dbReference type="RefSeq" id="WP_210760340.1">
    <property type="nucleotide sequence ID" value="NZ_CP060139.1"/>
</dbReference>
<protein>
    <recommendedName>
        <fullName evidence="5">Lipoprotein</fullName>
    </recommendedName>
</protein>
<keyword evidence="2" id="KW-0732">Signal</keyword>
<keyword evidence="1" id="KW-0472">Membrane</keyword>
<dbReference type="AlphaFoldDB" id="A0A7H0VJB7"/>
<evidence type="ECO:0000313" key="4">
    <source>
        <dbReference type="Proteomes" id="UP000516305"/>
    </source>
</evidence>
<dbReference type="PROSITE" id="PS51257">
    <property type="entry name" value="PROKAR_LIPOPROTEIN"/>
    <property type="match status" value="1"/>
</dbReference>
<evidence type="ECO:0008006" key="5">
    <source>
        <dbReference type="Google" id="ProtNLM"/>
    </source>
</evidence>
<dbReference type="Proteomes" id="UP000516305">
    <property type="component" value="Chromosome"/>
</dbReference>
<name>A0A7H0VJB7_9FLAO</name>
<gene>
    <name evidence="3" type="ORF">H4K34_08215</name>
</gene>
<evidence type="ECO:0000313" key="3">
    <source>
        <dbReference type="EMBL" id="QNR25815.1"/>
    </source>
</evidence>
<proteinExistence type="predicted"/>
<reference evidence="3 4" key="1">
    <citation type="submission" date="2020-08" db="EMBL/GenBank/DDBJ databases">
        <title>Croceimicrobium hydrocarbonivorans gen. nov., sp. nov., a novel marine bacterium isolated from a bacterial consortium that degrades polyethylene terephthalate.</title>
        <authorList>
            <person name="Liu R."/>
        </authorList>
    </citation>
    <scope>NUCLEOTIDE SEQUENCE [LARGE SCALE GENOMIC DNA]</scope>
    <source>
        <strain evidence="3 4">A20-9</strain>
    </source>
</reference>